<name>A0A246GBH8_9FLAO</name>
<protein>
    <submittedName>
        <fullName evidence="1">Uncharacterized protein</fullName>
    </submittedName>
</protein>
<evidence type="ECO:0000313" key="1">
    <source>
        <dbReference type="EMBL" id="OWP77968.1"/>
    </source>
</evidence>
<dbReference type="EMBL" id="MTCY01000013">
    <property type="protein sequence ID" value="OWP77968.1"/>
    <property type="molecule type" value="Genomic_DNA"/>
</dbReference>
<gene>
    <name evidence="1" type="ORF">BWK62_06210</name>
</gene>
<dbReference type="Proteomes" id="UP000198034">
    <property type="component" value="Unassembled WGS sequence"/>
</dbReference>
<dbReference type="AlphaFoldDB" id="A0A246GBH8"/>
<evidence type="ECO:0000313" key="2">
    <source>
        <dbReference type="Proteomes" id="UP000198034"/>
    </source>
</evidence>
<organism evidence="1 2">
    <name type="scientific">Flavobacterium columnare</name>
    <dbReference type="NCBI Taxonomy" id="996"/>
    <lineage>
        <taxon>Bacteria</taxon>
        <taxon>Pseudomonadati</taxon>
        <taxon>Bacteroidota</taxon>
        <taxon>Flavobacteriia</taxon>
        <taxon>Flavobacteriales</taxon>
        <taxon>Flavobacteriaceae</taxon>
        <taxon>Flavobacterium</taxon>
    </lineage>
</organism>
<accession>A0A246GBH8</accession>
<sequence>MKSKLLQFALFSSFSILSLLSCEKNNLPSPEVILPDQNDFIGTWDKQDTVRISFTQDGKFTAQRWITTDKSYANNFAVEGDYISTNGEVTINVKKSNLAHLWSNQKLEKIILKTELASDKQTVKVKSVMVYPNNLDVKDAIIKRLSNSFKKNIDPKIVLPFELLSLSDVTTYQATNVPSIKPWTYKSGEFSFSFNNYQLGISTPDQATVNLPFSPMGQHLHLIIDDTPYIGVPSNPFKYNLTDGEHTIVIAAGRSYHEIYKNSEAIITTKSMIMNGEETSRINISNQTDIFSSRPRGSYSIADAKRLLIDYILTEATKVNLDAKKFIVRITLNQTPFLNEKWVPKVLEGLTRTGTHKLTLDLYDVENKKIISTKKSEFTIQ</sequence>
<comment type="caution">
    <text evidence="1">The sequence shown here is derived from an EMBL/GenBank/DDBJ whole genome shotgun (WGS) entry which is preliminary data.</text>
</comment>
<reference evidence="1 2" key="1">
    <citation type="journal article" date="2017" name="Infect. Genet. Evol.">
        <title>Comparative genome analysis of fish pathogen Flavobacterium columnare reveals extensive sequence diversity within the species.</title>
        <authorList>
            <person name="Kayansamruaj P."/>
            <person name="Dong H.T."/>
            <person name="Hirono I."/>
            <person name="Kondo H."/>
            <person name="Senapin S."/>
            <person name="Rodkhum C."/>
        </authorList>
    </citation>
    <scope>NUCLEOTIDE SEQUENCE [LARGE SCALE GENOMIC DNA]</scope>
    <source>
        <strain evidence="1 2">1214</strain>
    </source>
</reference>
<proteinExistence type="predicted"/>
<dbReference type="PROSITE" id="PS51257">
    <property type="entry name" value="PROKAR_LIPOPROTEIN"/>
    <property type="match status" value="1"/>
</dbReference>